<proteinExistence type="inferred from homology"/>
<comment type="caution">
    <text evidence="4">The sequence shown here is derived from an EMBL/GenBank/DDBJ whole genome shotgun (WGS) entry which is preliminary data.</text>
</comment>
<evidence type="ECO:0000256" key="2">
    <source>
        <dbReference type="ARBA" id="ARBA00022729"/>
    </source>
</evidence>
<evidence type="ECO:0000313" key="5">
    <source>
        <dbReference type="Proteomes" id="UP000193484"/>
    </source>
</evidence>
<evidence type="ECO:0000256" key="1">
    <source>
        <dbReference type="ARBA" id="ARBA00010088"/>
    </source>
</evidence>
<organism evidence="4 5">
    <name type="scientific">Mycolicibacterium fallax</name>
    <name type="common">Mycobacterium fallax</name>
    <dbReference type="NCBI Taxonomy" id="1793"/>
    <lineage>
        <taxon>Bacteria</taxon>
        <taxon>Bacillati</taxon>
        <taxon>Actinomycetota</taxon>
        <taxon>Actinomycetes</taxon>
        <taxon>Mycobacteriales</taxon>
        <taxon>Mycobacteriaceae</taxon>
        <taxon>Mycolicibacterium</taxon>
    </lineage>
</organism>
<reference evidence="4 5" key="1">
    <citation type="submission" date="2016-01" db="EMBL/GenBank/DDBJ databases">
        <title>The new phylogeny of the genus Mycobacterium.</title>
        <authorList>
            <person name="Tarcisio F."/>
            <person name="Conor M."/>
            <person name="Antonella G."/>
            <person name="Elisabetta G."/>
            <person name="Giulia F.S."/>
            <person name="Sara T."/>
            <person name="Anna F."/>
            <person name="Clotilde B."/>
            <person name="Roberto B."/>
            <person name="Veronica D.S."/>
            <person name="Fabio R."/>
            <person name="Monica P."/>
            <person name="Olivier J."/>
            <person name="Enrico T."/>
            <person name="Nicola S."/>
        </authorList>
    </citation>
    <scope>NUCLEOTIDE SEQUENCE [LARGE SCALE GENOMIC DNA]</scope>
    <source>
        <strain evidence="4 5">DSM 44179</strain>
    </source>
</reference>
<dbReference type="GO" id="GO:0016787">
    <property type="term" value="F:hydrolase activity"/>
    <property type="evidence" value="ECO:0007669"/>
    <property type="project" value="UniProtKB-KW"/>
</dbReference>
<dbReference type="PANTHER" id="PTHR43248">
    <property type="entry name" value="2-SUCCINYL-6-HYDROXY-2,4-CYCLOHEXADIENE-1-CARBOXYLATE SYNTHASE"/>
    <property type="match status" value="1"/>
</dbReference>
<sequence length="502" mass="53222">MQRTSWLGPALLSLALVAAGTAPIAAAAPNSAAPQVNWGSCAPAVQNADDVPGAQCTMLAVPVDYDNPSSGTMAIAVIRIPAAGTRIGSLFVNPGGPGSSAVDTAVGMGAALAGSPINEAFDLVAFDPRGVGYSTPALRCRTDAEFDAWRREPMVDYSPAGVAQIEALTQRYVDQCVARMGKDVLGHVGTREAARDMDEVRKILGDDQINYLGFSYGTRIGTEYLNKFGNRVRRMVLDGAIDPSADPVAQTIDQMAGFQSAFEVYAADCAKSTDCPLGTDPAQSVARYRALIDPLATRPARTSDPRGLSYADAVTGTFNALYTPQYWKFLTSGLLGLARGSDPGDLLMLADQYQGRDRNGHYTNDQDAFNAVRCVDATWSRDPAVWAAADQRIRQVSPFSSYGQFTGYAARDICSFWPVPATSTPAPAKPAAPGQVMVVSTTRDPATPYQAGVNLARQLGASLVTFEGAQHTVVFNGYECIDVATLDFLIDAVAPPPDLRCP</sequence>
<dbReference type="STRING" id="1793.AWC04_18480"/>
<dbReference type="SUPFAM" id="SSF53474">
    <property type="entry name" value="alpha/beta-Hydrolases"/>
    <property type="match status" value="1"/>
</dbReference>
<gene>
    <name evidence="4" type="ORF">AWC04_18480</name>
</gene>
<keyword evidence="5" id="KW-1185">Reference proteome</keyword>
<dbReference type="InterPro" id="IPR029058">
    <property type="entry name" value="AB_hydrolase_fold"/>
</dbReference>
<dbReference type="Proteomes" id="UP000193484">
    <property type="component" value="Unassembled WGS sequence"/>
</dbReference>
<dbReference type="Gene3D" id="3.40.50.1820">
    <property type="entry name" value="alpha/beta hydrolase"/>
    <property type="match status" value="1"/>
</dbReference>
<dbReference type="RefSeq" id="WP_085100194.1">
    <property type="nucleotide sequence ID" value="NZ_AP022603.1"/>
</dbReference>
<keyword evidence="2" id="KW-0732">Signal</keyword>
<dbReference type="AlphaFoldDB" id="A0A1X1QZZ1"/>
<keyword evidence="3 4" id="KW-0378">Hydrolase</keyword>
<dbReference type="Pfam" id="PF00561">
    <property type="entry name" value="Abhydrolase_1"/>
    <property type="match status" value="1"/>
</dbReference>
<dbReference type="PANTHER" id="PTHR43248:SF29">
    <property type="entry name" value="TRIPEPTIDYL AMINOPEPTIDASE"/>
    <property type="match status" value="1"/>
</dbReference>
<dbReference type="InterPro" id="IPR000073">
    <property type="entry name" value="AB_hydrolase_1"/>
</dbReference>
<accession>A0A1X1QZZ1</accession>
<comment type="similarity">
    <text evidence="1">Belongs to the peptidase S33 family.</text>
</comment>
<protein>
    <submittedName>
        <fullName evidence="4">Hydrolase</fullName>
    </submittedName>
</protein>
<evidence type="ECO:0000256" key="3">
    <source>
        <dbReference type="ARBA" id="ARBA00022801"/>
    </source>
</evidence>
<evidence type="ECO:0000313" key="4">
    <source>
        <dbReference type="EMBL" id="ORU97266.1"/>
    </source>
</evidence>
<dbReference type="OrthoDB" id="3252468at2"/>
<name>A0A1X1QZZ1_MYCFA</name>
<dbReference type="EMBL" id="LQOJ01000069">
    <property type="protein sequence ID" value="ORU97266.1"/>
    <property type="molecule type" value="Genomic_DNA"/>
</dbReference>
<dbReference type="InterPro" id="IPR051601">
    <property type="entry name" value="Serine_prot/Carboxylest_S33"/>
</dbReference>